<organism evidence="7 8">
    <name type="scientific">Didymosphaeria variabile</name>
    <dbReference type="NCBI Taxonomy" id="1932322"/>
    <lineage>
        <taxon>Eukaryota</taxon>
        <taxon>Fungi</taxon>
        <taxon>Dikarya</taxon>
        <taxon>Ascomycota</taxon>
        <taxon>Pezizomycotina</taxon>
        <taxon>Dothideomycetes</taxon>
        <taxon>Pleosporomycetidae</taxon>
        <taxon>Pleosporales</taxon>
        <taxon>Massarineae</taxon>
        <taxon>Didymosphaeriaceae</taxon>
        <taxon>Didymosphaeria</taxon>
    </lineage>
</organism>
<evidence type="ECO:0000256" key="2">
    <source>
        <dbReference type="ARBA" id="ARBA00022771"/>
    </source>
</evidence>
<evidence type="ECO:0000313" key="7">
    <source>
        <dbReference type="EMBL" id="KAJ4351286.1"/>
    </source>
</evidence>
<keyword evidence="2 4" id="KW-0863">Zinc-finger</keyword>
<reference evidence="7" key="1">
    <citation type="submission" date="2022-10" db="EMBL/GenBank/DDBJ databases">
        <title>Tapping the CABI collections for fungal endophytes: first genome assemblies for Collariella, Neodidymelliopsis, Ascochyta clinopodiicola, Didymella pomorum, Didymosphaeria variabile, Neocosmospora piperis and Neocucurbitaria cava.</title>
        <authorList>
            <person name="Hill R."/>
        </authorList>
    </citation>
    <scope>NUCLEOTIDE SEQUENCE</scope>
    <source>
        <strain evidence="7">IMI 356815</strain>
    </source>
</reference>
<name>A0A9W8XIJ9_9PLEO</name>
<comment type="caution">
    <text evidence="7">The sequence shown here is derived from an EMBL/GenBank/DDBJ whole genome shotgun (WGS) entry which is preliminary data.</text>
</comment>
<dbReference type="PANTHER" id="PTHR22763">
    <property type="entry name" value="RING ZINC FINGER PROTEIN"/>
    <property type="match status" value="1"/>
</dbReference>
<dbReference type="InterPro" id="IPR001841">
    <property type="entry name" value="Znf_RING"/>
</dbReference>
<dbReference type="InterPro" id="IPR013083">
    <property type="entry name" value="Znf_RING/FYVE/PHD"/>
</dbReference>
<protein>
    <recommendedName>
        <fullName evidence="6">RING-type domain-containing protein</fullName>
    </recommendedName>
</protein>
<dbReference type="SUPFAM" id="SSF57850">
    <property type="entry name" value="RING/U-box"/>
    <property type="match status" value="1"/>
</dbReference>
<dbReference type="OrthoDB" id="3801318at2759"/>
<dbReference type="Proteomes" id="UP001140513">
    <property type="component" value="Unassembled WGS sequence"/>
</dbReference>
<feature type="coiled-coil region" evidence="5">
    <location>
        <begin position="323"/>
        <end position="350"/>
    </location>
</feature>
<dbReference type="GO" id="GO:0061630">
    <property type="term" value="F:ubiquitin protein ligase activity"/>
    <property type="evidence" value="ECO:0007669"/>
    <property type="project" value="TreeGrafter"/>
</dbReference>
<keyword evidence="8" id="KW-1185">Reference proteome</keyword>
<evidence type="ECO:0000256" key="4">
    <source>
        <dbReference type="PROSITE-ProRule" id="PRU00175"/>
    </source>
</evidence>
<dbReference type="RefSeq" id="XP_056069642.1">
    <property type="nucleotide sequence ID" value="XM_056215395.1"/>
</dbReference>
<dbReference type="AlphaFoldDB" id="A0A9W8XIJ9"/>
<gene>
    <name evidence="7" type="ORF">N0V89_006625</name>
</gene>
<evidence type="ECO:0000313" key="8">
    <source>
        <dbReference type="Proteomes" id="UP001140513"/>
    </source>
</evidence>
<dbReference type="PANTHER" id="PTHR22763:SF162">
    <property type="entry name" value="TRANSMEMBRANE E3 UBIQUITIN-PROTEIN LIGASE 1"/>
    <property type="match status" value="1"/>
</dbReference>
<evidence type="ECO:0000256" key="3">
    <source>
        <dbReference type="ARBA" id="ARBA00022833"/>
    </source>
</evidence>
<accession>A0A9W8XIJ9</accession>
<feature type="domain" description="RING-type" evidence="6">
    <location>
        <begin position="65"/>
        <end position="117"/>
    </location>
</feature>
<evidence type="ECO:0000256" key="1">
    <source>
        <dbReference type="ARBA" id="ARBA00022723"/>
    </source>
</evidence>
<sequence length="357" mass="40866">MPHPSMDATGYYQMDYVQHDIDRVRCFEMGAISFTIYARQEFLSNGLLDLRDERANACPEDGDNCPICIEPFDLATEAGLDNNVEVIAGCGHIFHFSCLWTWLNSPEAPIASCPMCRRELFPNPHYMGDWAEVPRVDVPWGHLIRISDNMAHTITALADVRAKLVHSDDVNARLAEAESLAAQLRPLFIRYEQIERQIGAVCDNDLDAWNELDLESDRIYDTLRHLMRRVDEIVAEIYASEIDAPDALPVPPAPVNAAVIARIDAALVRVPNMPENYEPTIEPEYYPLFHLNALREQRTSLGVRFMQLQQQAKELNDRGEPVPQELENEIDQAEETLREIRRQIDLIENYPYQMSEM</sequence>
<evidence type="ECO:0000259" key="6">
    <source>
        <dbReference type="PROSITE" id="PS50089"/>
    </source>
</evidence>
<dbReference type="Pfam" id="PF13639">
    <property type="entry name" value="zf-RING_2"/>
    <property type="match status" value="1"/>
</dbReference>
<dbReference type="PROSITE" id="PS50089">
    <property type="entry name" value="ZF_RING_2"/>
    <property type="match status" value="1"/>
</dbReference>
<dbReference type="EMBL" id="JAPEUX010000005">
    <property type="protein sequence ID" value="KAJ4351286.1"/>
    <property type="molecule type" value="Genomic_DNA"/>
</dbReference>
<dbReference type="Gene3D" id="3.30.40.10">
    <property type="entry name" value="Zinc/RING finger domain, C3HC4 (zinc finger)"/>
    <property type="match status" value="1"/>
</dbReference>
<dbReference type="GO" id="GO:0012505">
    <property type="term" value="C:endomembrane system"/>
    <property type="evidence" value="ECO:0007669"/>
    <property type="project" value="TreeGrafter"/>
</dbReference>
<keyword evidence="1" id="KW-0479">Metal-binding</keyword>
<dbReference type="SMART" id="SM00184">
    <property type="entry name" value="RING"/>
    <property type="match status" value="1"/>
</dbReference>
<proteinExistence type="predicted"/>
<dbReference type="GeneID" id="80910155"/>
<keyword evidence="5" id="KW-0175">Coiled coil</keyword>
<dbReference type="GO" id="GO:0008270">
    <property type="term" value="F:zinc ion binding"/>
    <property type="evidence" value="ECO:0007669"/>
    <property type="project" value="UniProtKB-KW"/>
</dbReference>
<keyword evidence="3" id="KW-0862">Zinc</keyword>
<dbReference type="GO" id="GO:0043161">
    <property type="term" value="P:proteasome-mediated ubiquitin-dependent protein catabolic process"/>
    <property type="evidence" value="ECO:0007669"/>
    <property type="project" value="TreeGrafter"/>
</dbReference>
<evidence type="ECO:0000256" key="5">
    <source>
        <dbReference type="SAM" id="Coils"/>
    </source>
</evidence>
<dbReference type="InterPro" id="IPR050731">
    <property type="entry name" value="HRD1_E3_ubiq-ligases"/>
</dbReference>